<reference evidence="2 3" key="1">
    <citation type="journal article" date="2016" name="Nat. Commun.">
        <title>Thousands of microbial genomes shed light on interconnected biogeochemical processes in an aquifer system.</title>
        <authorList>
            <person name="Anantharaman K."/>
            <person name="Brown C.T."/>
            <person name="Hug L.A."/>
            <person name="Sharon I."/>
            <person name="Castelle C.J."/>
            <person name="Probst A.J."/>
            <person name="Thomas B.C."/>
            <person name="Singh A."/>
            <person name="Wilkins M.J."/>
            <person name="Karaoz U."/>
            <person name="Brodie E.L."/>
            <person name="Williams K.H."/>
            <person name="Hubbard S.S."/>
            <person name="Banfield J.F."/>
        </authorList>
    </citation>
    <scope>NUCLEOTIDE SEQUENCE [LARGE SCALE GENOMIC DNA]</scope>
</reference>
<dbReference type="STRING" id="1798697.A2373_02175"/>
<dbReference type="EMBL" id="MFQS01000036">
    <property type="protein sequence ID" value="OGH82629.1"/>
    <property type="molecule type" value="Genomic_DNA"/>
</dbReference>
<dbReference type="InterPro" id="IPR005074">
    <property type="entry name" value="Peptidase_C39"/>
</dbReference>
<dbReference type="GO" id="GO:0006508">
    <property type="term" value="P:proteolysis"/>
    <property type="evidence" value="ECO:0007669"/>
    <property type="project" value="InterPro"/>
</dbReference>
<evidence type="ECO:0000259" key="1">
    <source>
        <dbReference type="Pfam" id="PF03412"/>
    </source>
</evidence>
<evidence type="ECO:0000313" key="3">
    <source>
        <dbReference type="Proteomes" id="UP000176300"/>
    </source>
</evidence>
<sequence length="157" mass="17990">MTMRELQKKNYSCGPATIRFDLYMSGIEVSESSIRKLAKTTKKGTNAKGIIRALKRFGKKTKKIQVFSPTQAWRRLLSCLNKGKTVFLCCDDENHWVLAVGGFAGKIWVFDPDSTSRKSRRRYCALELYSKKALIRRWGCVYESGEESFFAISAKRL</sequence>
<dbReference type="GO" id="GO:0008233">
    <property type="term" value="F:peptidase activity"/>
    <property type="evidence" value="ECO:0007669"/>
    <property type="project" value="InterPro"/>
</dbReference>
<organism evidence="2 3">
    <name type="scientific">Candidatus Magasanikbacteria bacterium RIFOXYB1_FULL_40_15</name>
    <dbReference type="NCBI Taxonomy" id="1798697"/>
    <lineage>
        <taxon>Bacteria</taxon>
        <taxon>Candidatus Magasanikiibacteriota</taxon>
    </lineage>
</organism>
<accession>A0A1F6NFM0</accession>
<proteinExistence type="predicted"/>
<dbReference type="Pfam" id="PF03412">
    <property type="entry name" value="Peptidase_C39"/>
    <property type="match status" value="1"/>
</dbReference>
<dbReference type="Proteomes" id="UP000176300">
    <property type="component" value="Unassembled WGS sequence"/>
</dbReference>
<dbReference type="AlphaFoldDB" id="A0A1F6NFM0"/>
<protein>
    <recommendedName>
        <fullName evidence="1">Peptidase C39 domain-containing protein</fullName>
    </recommendedName>
</protein>
<feature type="domain" description="Peptidase C39" evidence="1">
    <location>
        <begin position="6"/>
        <end position="121"/>
    </location>
</feature>
<dbReference type="GO" id="GO:0005524">
    <property type="term" value="F:ATP binding"/>
    <property type="evidence" value="ECO:0007669"/>
    <property type="project" value="InterPro"/>
</dbReference>
<dbReference type="GO" id="GO:0016020">
    <property type="term" value="C:membrane"/>
    <property type="evidence" value="ECO:0007669"/>
    <property type="project" value="InterPro"/>
</dbReference>
<name>A0A1F6NFM0_9BACT</name>
<gene>
    <name evidence="2" type="ORF">A2373_02175</name>
</gene>
<evidence type="ECO:0000313" key="2">
    <source>
        <dbReference type="EMBL" id="OGH82629.1"/>
    </source>
</evidence>
<dbReference type="Gene3D" id="3.90.70.10">
    <property type="entry name" value="Cysteine proteinases"/>
    <property type="match status" value="1"/>
</dbReference>
<comment type="caution">
    <text evidence="2">The sequence shown here is derived from an EMBL/GenBank/DDBJ whole genome shotgun (WGS) entry which is preliminary data.</text>
</comment>